<proteinExistence type="predicted"/>
<organism evidence="1">
    <name type="scientific">Arion vulgaris</name>
    <dbReference type="NCBI Taxonomy" id="1028688"/>
    <lineage>
        <taxon>Eukaryota</taxon>
        <taxon>Metazoa</taxon>
        <taxon>Spiralia</taxon>
        <taxon>Lophotrochozoa</taxon>
        <taxon>Mollusca</taxon>
        <taxon>Gastropoda</taxon>
        <taxon>Heterobranchia</taxon>
        <taxon>Euthyneura</taxon>
        <taxon>Panpulmonata</taxon>
        <taxon>Eupulmonata</taxon>
        <taxon>Stylommatophora</taxon>
        <taxon>Helicina</taxon>
        <taxon>Arionoidea</taxon>
        <taxon>Arionidae</taxon>
        <taxon>Arion</taxon>
    </lineage>
</organism>
<evidence type="ECO:0000313" key="1">
    <source>
        <dbReference type="EMBL" id="CEK51870.1"/>
    </source>
</evidence>
<name>A0A0B6Y8V2_9EUPU</name>
<dbReference type="AlphaFoldDB" id="A0A0B6Y8V2"/>
<dbReference type="EMBL" id="HACG01005005">
    <property type="protein sequence ID" value="CEK51870.1"/>
    <property type="molecule type" value="Transcribed_RNA"/>
</dbReference>
<accession>A0A0B6Y8V2</accession>
<sequence length="75" mass="8637">SRPSNYSSSGDARRAVQDVYASQIDFQQRQHERAQFSHSVSYDQVKEWSSSTNITLLIFEMNRHCDGLSKALKQD</sequence>
<gene>
    <name evidence="1" type="primary">ORF14705</name>
</gene>
<reference evidence="1" key="1">
    <citation type="submission" date="2014-12" db="EMBL/GenBank/DDBJ databases">
        <title>Insight into the proteome of Arion vulgaris.</title>
        <authorList>
            <person name="Aradska J."/>
            <person name="Bulat T."/>
            <person name="Smidak R."/>
            <person name="Sarate P."/>
            <person name="Gangsoo J."/>
            <person name="Sialana F."/>
            <person name="Bilban M."/>
            <person name="Lubec G."/>
        </authorList>
    </citation>
    <scope>NUCLEOTIDE SEQUENCE</scope>
    <source>
        <tissue evidence="1">Skin</tissue>
    </source>
</reference>
<protein>
    <submittedName>
        <fullName evidence="1">Uncharacterized protein</fullName>
    </submittedName>
</protein>
<feature type="non-terminal residue" evidence="1">
    <location>
        <position position="1"/>
    </location>
</feature>
<feature type="non-terminal residue" evidence="1">
    <location>
        <position position="75"/>
    </location>
</feature>